<dbReference type="AlphaFoldDB" id="A0A816JSV5"/>
<protein>
    <submittedName>
        <fullName evidence="1">(rape) hypothetical protein</fullName>
    </submittedName>
</protein>
<name>A0A816JSV5_BRANA</name>
<organism evidence="1">
    <name type="scientific">Brassica napus</name>
    <name type="common">Rape</name>
    <dbReference type="NCBI Taxonomy" id="3708"/>
    <lineage>
        <taxon>Eukaryota</taxon>
        <taxon>Viridiplantae</taxon>
        <taxon>Streptophyta</taxon>
        <taxon>Embryophyta</taxon>
        <taxon>Tracheophyta</taxon>
        <taxon>Spermatophyta</taxon>
        <taxon>Magnoliopsida</taxon>
        <taxon>eudicotyledons</taxon>
        <taxon>Gunneridae</taxon>
        <taxon>Pentapetalae</taxon>
        <taxon>rosids</taxon>
        <taxon>malvids</taxon>
        <taxon>Brassicales</taxon>
        <taxon>Brassicaceae</taxon>
        <taxon>Brassiceae</taxon>
        <taxon>Brassica</taxon>
    </lineage>
</organism>
<dbReference type="EMBL" id="HG994368">
    <property type="protein sequence ID" value="CAF1859583.1"/>
    <property type="molecule type" value="Genomic_DNA"/>
</dbReference>
<dbReference type="Proteomes" id="UP001295469">
    <property type="component" value="Chromosome C04"/>
</dbReference>
<proteinExistence type="predicted"/>
<reference evidence="1" key="1">
    <citation type="submission" date="2021-01" db="EMBL/GenBank/DDBJ databases">
        <authorList>
            <consortium name="Genoscope - CEA"/>
            <person name="William W."/>
        </authorList>
    </citation>
    <scope>NUCLEOTIDE SEQUENCE</scope>
</reference>
<sequence length="91" mass="9741">MSSTQILSSSVLSIFNGVVLNKLYTAAQSTPSPPAIHWFPPLGSNGHQIYLSLLSSLFGNNEDIASDVSVACWLATVTSLTQPKLHLKSQI</sequence>
<gene>
    <name evidence="1" type="ORF">DARMORV10_C04P48630.1</name>
</gene>
<accession>A0A816JSV5</accession>
<evidence type="ECO:0000313" key="1">
    <source>
        <dbReference type="EMBL" id="CAF1859583.1"/>
    </source>
</evidence>